<dbReference type="GO" id="GO:0016616">
    <property type="term" value="F:oxidoreductase activity, acting on the CH-OH group of donors, NAD or NADP as acceptor"/>
    <property type="evidence" value="ECO:0007669"/>
    <property type="project" value="TreeGrafter"/>
</dbReference>
<dbReference type="Proteomes" id="UP000782241">
    <property type="component" value="Unassembled WGS sequence"/>
</dbReference>
<keyword evidence="5" id="KW-1185">Reference proteome</keyword>
<dbReference type="InterPro" id="IPR020904">
    <property type="entry name" value="Sc_DH/Rdtase_CS"/>
</dbReference>
<evidence type="ECO:0000256" key="1">
    <source>
        <dbReference type="ARBA" id="ARBA00006484"/>
    </source>
</evidence>
<dbReference type="GO" id="GO:0048038">
    <property type="term" value="F:quinone binding"/>
    <property type="evidence" value="ECO:0007669"/>
    <property type="project" value="TreeGrafter"/>
</dbReference>
<dbReference type="SUPFAM" id="SSF51735">
    <property type="entry name" value="NAD(P)-binding Rossmann-fold domains"/>
    <property type="match status" value="1"/>
</dbReference>
<organism evidence="4 5">
    <name type="scientific">Fusarium avenaceum</name>
    <dbReference type="NCBI Taxonomy" id="40199"/>
    <lineage>
        <taxon>Eukaryota</taxon>
        <taxon>Fungi</taxon>
        <taxon>Dikarya</taxon>
        <taxon>Ascomycota</taxon>
        <taxon>Pezizomycotina</taxon>
        <taxon>Sordariomycetes</taxon>
        <taxon>Hypocreomycetidae</taxon>
        <taxon>Hypocreales</taxon>
        <taxon>Nectriaceae</taxon>
        <taxon>Fusarium</taxon>
        <taxon>Fusarium tricinctum species complex</taxon>
    </lineage>
</organism>
<comment type="similarity">
    <text evidence="1 3">Belongs to the short-chain dehydrogenases/reductases (SDR) family.</text>
</comment>
<dbReference type="InterPro" id="IPR036291">
    <property type="entry name" value="NAD(P)-bd_dom_sf"/>
</dbReference>
<dbReference type="PRINTS" id="PR00081">
    <property type="entry name" value="GDHRDH"/>
</dbReference>
<dbReference type="PRINTS" id="PR00080">
    <property type="entry name" value="SDRFAMILY"/>
</dbReference>
<keyword evidence="2" id="KW-0521">NADP</keyword>
<reference evidence="4" key="1">
    <citation type="submission" date="2021-04" db="EMBL/GenBank/DDBJ databases">
        <title>Draft genome of Fusarium avenaceum strain F156N33, isolated from an atmospheric sample in Virginia.</title>
        <authorList>
            <person name="Yang S."/>
            <person name="Vinatzer B.A."/>
            <person name="Coleman J."/>
        </authorList>
    </citation>
    <scope>NUCLEOTIDE SEQUENCE</scope>
    <source>
        <strain evidence="4">F156N33</strain>
    </source>
</reference>
<dbReference type="GO" id="GO:0006633">
    <property type="term" value="P:fatty acid biosynthetic process"/>
    <property type="evidence" value="ECO:0007669"/>
    <property type="project" value="TreeGrafter"/>
</dbReference>
<gene>
    <name evidence="4" type="ORF">KAF25_003412</name>
</gene>
<comment type="caution">
    <text evidence="4">The sequence shown here is derived from an EMBL/GenBank/DDBJ whole genome shotgun (WGS) entry which is preliminary data.</text>
</comment>
<proteinExistence type="inferred from homology"/>
<evidence type="ECO:0000256" key="3">
    <source>
        <dbReference type="RuleBase" id="RU000363"/>
    </source>
</evidence>
<dbReference type="EMBL" id="JAGPUO010000010">
    <property type="protein sequence ID" value="KAG5659890.1"/>
    <property type="molecule type" value="Genomic_DNA"/>
</dbReference>
<dbReference type="PANTHER" id="PTHR42760:SF127">
    <property type="entry name" value="3-KETOACYL-ACYL CARRIER PROTEIN REDUCTASE-RELATED"/>
    <property type="match status" value="1"/>
</dbReference>
<protein>
    <submittedName>
        <fullName evidence="4">Uncharacterized protein</fullName>
    </submittedName>
</protein>
<dbReference type="FunFam" id="3.40.50.720:FF:000084">
    <property type="entry name" value="Short-chain dehydrogenase reductase"/>
    <property type="match status" value="1"/>
</dbReference>
<name>A0A9P7H6H3_9HYPO</name>
<dbReference type="Gene3D" id="3.40.50.720">
    <property type="entry name" value="NAD(P)-binding Rossmann-like Domain"/>
    <property type="match status" value="1"/>
</dbReference>
<evidence type="ECO:0000313" key="5">
    <source>
        <dbReference type="Proteomes" id="UP000782241"/>
    </source>
</evidence>
<dbReference type="PANTHER" id="PTHR42760">
    <property type="entry name" value="SHORT-CHAIN DEHYDROGENASES/REDUCTASES FAMILY MEMBER"/>
    <property type="match status" value="1"/>
</dbReference>
<evidence type="ECO:0000256" key="2">
    <source>
        <dbReference type="ARBA" id="ARBA00022857"/>
    </source>
</evidence>
<sequence>MSVFKTESASLAGKTCLITGGAGGLGKAIAIAFLKAGSNVVICDINEERVKQTSAELEGMGSLLAQTIDITSLSEVQKLFNEISSKFSKLDILINNAAIMDRFEPVGDIDLELWDKVLAVNLTAPLLLSKLAVQGMLRHQNPNGSIINIASGSAKAGWLAGTAYTASKHGLIGLTKSTAAFYGTKGIRCNALMLGIIGGTNLNDAFKTGVHMEGREKLGEILSGVQPLPCDVKDVAELCVSLASGPGWNVVNGGVIAVDHGWTSIVG</sequence>
<dbReference type="PROSITE" id="PS00061">
    <property type="entry name" value="ADH_SHORT"/>
    <property type="match status" value="1"/>
</dbReference>
<dbReference type="AlphaFoldDB" id="A0A9P7H6H3"/>
<dbReference type="Pfam" id="PF00106">
    <property type="entry name" value="adh_short"/>
    <property type="match status" value="1"/>
</dbReference>
<evidence type="ECO:0000313" key="4">
    <source>
        <dbReference type="EMBL" id="KAG5659890.1"/>
    </source>
</evidence>
<dbReference type="CDD" id="cd05233">
    <property type="entry name" value="SDR_c"/>
    <property type="match status" value="1"/>
</dbReference>
<accession>A0A9P7H6H3</accession>
<dbReference type="InterPro" id="IPR002347">
    <property type="entry name" value="SDR_fam"/>
</dbReference>